<accession>A0A7I8BQ96</accession>
<evidence type="ECO:0000313" key="3">
    <source>
        <dbReference type="Proteomes" id="UP000510888"/>
    </source>
</evidence>
<keyword evidence="3" id="KW-1185">Reference proteome</keyword>
<dbReference type="EMBL" id="AP023175">
    <property type="protein sequence ID" value="BCF90683.1"/>
    <property type="molecule type" value="Genomic_DNA"/>
</dbReference>
<proteinExistence type="predicted"/>
<feature type="chain" id="PRO_5029831132" description="DUF4148 domain-containing protein" evidence="1">
    <location>
        <begin position="25"/>
        <end position="87"/>
    </location>
</feature>
<dbReference type="Proteomes" id="UP000510888">
    <property type="component" value="Chromosome 2"/>
</dbReference>
<dbReference type="AlphaFoldDB" id="A0A7I8BQ96"/>
<dbReference type="KEGG" id="plad:PPGU16_37500"/>
<evidence type="ECO:0000256" key="1">
    <source>
        <dbReference type="SAM" id="SignalP"/>
    </source>
</evidence>
<dbReference type="RefSeq" id="WP_180724312.1">
    <property type="nucleotide sequence ID" value="NZ_AP023175.1"/>
</dbReference>
<sequence length="87" mass="9169">MKTLRIAATCAVALSVGYVGHAWAQDQQPAAVPVAQTAQDVGGMPDASVGQSGRAMGTTRSDVYQDLLRSEQSGEQHRLNASLYHGK</sequence>
<organism evidence="2 3">
    <name type="scientific">Paraburkholderia largidicola</name>
    <dbReference type="NCBI Taxonomy" id="3014751"/>
    <lineage>
        <taxon>Bacteria</taxon>
        <taxon>Pseudomonadati</taxon>
        <taxon>Pseudomonadota</taxon>
        <taxon>Betaproteobacteria</taxon>
        <taxon>Burkholderiales</taxon>
        <taxon>Burkholderiaceae</taxon>
        <taxon>Paraburkholderia</taxon>
    </lineage>
</organism>
<reference evidence="2 3" key="1">
    <citation type="journal article" date="2020" name="Genes (Basel)">
        <title>Genomic Comparison of Insect Gut Symbionts from Divergent Burkholderia Subclades.</title>
        <authorList>
            <person name="Takeshita K."/>
            <person name="Kikuchi Y."/>
        </authorList>
    </citation>
    <scope>NUCLEOTIDE SEQUENCE [LARGE SCALE GENOMIC DNA]</scope>
    <source>
        <strain evidence="2 3">PGU16</strain>
    </source>
</reference>
<evidence type="ECO:0008006" key="4">
    <source>
        <dbReference type="Google" id="ProtNLM"/>
    </source>
</evidence>
<gene>
    <name evidence="2" type="ORF">PPGU16_37500</name>
</gene>
<protein>
    <recommendedName>
        <fullName evidence="4">DUF4148 domain-containing protein</fullName>
    </recommendedName>
</protein>
<evidence type="ECO:0000313" key="2">
    <source>
        <dbReference type="EMBL" id="BCF90683.1"/>
    </source>
</evidence>
<keyword evidence="1" id="KW-0732">Signal</keyword>
<name>A0A7I8BQ96_9BURK</name>
<feature type="signal peptide" evidence="1">
    <location>
        <begin position="1"/>
        <end position="24"/>
    </location>
</feature>